<dbReference type="AlphaFoldDB" id="A0A0G4G900"/>
<name>A0A0G4G900_VITBC</name>
<keyword evidence="2" id="KW-1133">Transmembrane helix</keyword>
<keyword evidence="4" id="KW-1185">Reference proteome</keyword>
<proteinExistence type="predicted"/>
<evidence type="ECO:0000313" key="3">
    <source>
        <dbReference type="EMBL" id="CEM25242.1"/>
    </source>
</evidence>
<feature type="compositionally biased region" description="Acidic residues" evidence="1">
    <location>
        <begin position="724"/>
        <end position="737"/>
    </location>
</feature>
<feature type="transmembrane region" description="Helical" evidence="2">
    <location>
        <begin position="179"/>
        <end position="200"/>
    </location>
</feature>
<keyword evidence="2" id="KW-0472">Membrane</keyword>
<protein>
    <submittedName>
        <fullName evidence="3">Uncharacterized protein</fullName>
    </submittedName>
</protein>
<feature type="transmembrane region" description="Helical" evidence="2">
    <location>
        <begin position="152"/>
        <end position="173"/>
    </location>
</feature>
<feature type="region of interest" description="Disordered" evidence="1">
    <location>
        <begin position="649"/>
        <end position="678"/>
    </location>
</feature>
<feature type="compositionally biased region" description="Basic and acidic residues" evidence="1">
    <location>
        <begin position="493"/>
        <end position="504"/>
    </location>
</feature>
<evidence type="ECO:0000256" key="1">
    <source>
        <dbReference type="SAM" id="MobiDB-lite"/>
    </source>
</evidence>
<keyword evidence="2" id="KW-0812">Transmembrane</keyword>
<gene>
    <name evidence="3" type="ORF">Vbra_22041</name>
</gene>
<feature type="region of interest" description="Disordered" evidence="1">
    <location>
        <begin position="1017"/>
        <end position="1045"/>
    </location>
</feature>
<feature type="transmembrane region" description="Helical" evidence="2">
    <location>
        <begin position="87"/>
        <end position="110"/>
    </location>
</feature>
<accession>A0A0G4G900</accession>
<organism evidence="3 4">
    <name type="scientific">Vitrella brassicaformis (strain CCMP3155)</name>
    <dbReference type="NCBI Taxonomy" id="1169540"/>
    <lineage>
        <taxon>Eukaryota</taxon>
        <taxon>Sar</taxon>
        <taxon>Alveolata</taxon>
        <taxon>Colpodellida</taxon>
        <taxon>Vitrellaceae</taxon>
        <taxon>Vitrella</taxon>
    </lineage>
</organism>
<dbReference type="VEuPathDB" id="CryptoDB:Vbra_22041"/>
<evidence type="ECO:0000256" key="2">
    <source>
        <dbReference type="SAM" id="Phobius"/>
    </source>
</evidence>
<feature type="transmembrane region" description="Helical" evidence="2">
    <location>
        <begin position="1069"/>
        <end position="1090"/>
    </location>
</feature>
<reference evidence="3 4" key="1">
    <citation type="submission" date="2014-11" db="EMBL/GenBank/DDBJ databases">
        <authorList>
            <person name="Zhu J."/>
            <person name="Qi W."/>
            <person name="Song R."/>
        </authorList>
    </citation>
    <scope>NUCLEOTIDE SEQUENCE [LARGE SCALE GENOMIC DNA]</scope>
</reference>
<dbReference type="Proteomes" id="UP000041254">
    <property type="component" value="Unassembled WGS sequence"/>
</dbReference>
<feature type="region of interest" description="Disordered" evidence="1">
    <location>
        <begin position="715"/>
        <end position="859"/>
    </location>
</feature>
<feature type="transmembrane region" description="Helical" evidence="2">
    <location>
        <begin position="47"/>
        <end position="75"/>
    </location>
</feature>
<dbReference type="EMBL" id="CDMY01000593">
    <property type="protein sequence ID" value="CEM25242.1"/>
    <property type="molecule type" value="Genomic_DNA"/>
</dbReference>
<sequence>MLYFAHEAKLLHREGLAATFWSKWGYRKAGKGWNDGGRLGPGGFFPFFLMLLGAIGDAVRSALIIVWTIALNGILQPKQPARRHIYIAGWCLFVGGVLLVVLEYLLRWFAHPDAVSFPVARIPHYAIFIVWSICISPAWSPPGFRFQALQNLMLWPVFVFFTQNVVTDQALLLTDVWKLVLRLLLWLVSEVCFYMARVTAFRMTTVRVEYRHALYLHMVTYFAVASRFLQGTITDPWMGVAAELVSLLMELRFHKFCQETDLLVADLIQCIRNRILRPLLCHRRPSNSPARGNGEGGCIKIKIKHFKQLPLPMSTKSTRVSDTLTRDDTTAVSPKAAMVAEELVTVFVHKGDGYDDNETPIAVQADVQKDMATPPPSVPSLPSLPVTLSIPLAAPSHDDTPISARMAARPLSSSSPPNLTRPGAVGLVGDSSSPSQEDSTSSWAVYDLLQLDCDERFARVPMHVNDAHVVSLVNRESVRRRNETVANRVTSTHAREGAMREARRTTRARSYPEMCELAASEASPEVSFPEASLPSTPPSPTICGMPPSLTPLPAAASEAPPEEADDRSSVCTDVTGTRSLAHTEELRERCFVAQAPVAKPLAQRQSIRLRDPFPKPPLPPQQADMPAITHPPLLSEHPLMRPVLWRSADQAPPSIHGGSDAGSLGPGDVPTPATVTPPPSCLRPCKSFCSDSEMQPAADEREGQVWPRVVVKELVLGTPPPPEPDSESDTSDDEGYDEGAAYFSLSGGLDQTTLREAMAEASRRKRGRMASPAAERGAREVSPIKVPFPPRQTTQHTHRRHAAPEREEPEWSGLHALTPGRPTQSKHASADGQQKGRGRGRGWAWFGCSPPEEEDETSREFRERYAREVRSMPLSRHLRTPEARIFYDSVPIAHFLGETYAALLAPFLVWAFAISSEGVFSPRTIWMQGLIQIAGELLGDFILGVLPDRIPCLCGYMWNLDCVPTPSVCVPTDRYKYRPHTPTPAPTPISNPELTTTGEERDLAVWKLKQQMHFYESGEADDSKGGRERERGESDGSGEGKEERDLGDIVEGYDVGAGMARCWQKRWGGYFGFWCLSGGSMTLFFVFNYISSLCVITGPGDSIIRGVCV</sequence>
<feature type="region of interest" description="Disordered" evidence="1">
    <location>
        <begin position="408"/>
        <end position="441"/>
    </location>
</feature>
<dbReference type="InParanoid" id="A0A0G4G900"/>
<evidence type="ECO:0000313" key="4">
    <source>
        <dbReference type="Proteomes" id="UP000041254"/>
    </source>
</evidence>
<feature type="region of interest" description="Disordered" evidence="1">
    <location>
        <begin position="546"/>
        <end position="572"/>
    </location>
</feature>
<feature type="transmembrane region" description="Helical" evidence="2">
    <location>
        <begin position="900"/>
        <end position="920"/>
    </location>
</feature>
<feature type="transmembrane region" description="Helical" evidence="2">
    <location>
        <begin position="212"/>
        <end position="229"/>
    </location>
</feature>
<feature type="region of interest" description="Disordered" evidence="1">
    <location>
        <begin position="483"/>
        <end position="508"/>
    </location>
</feature>
<feature type="transmembrane region" description="Helical" evidence="2">
    <location>
        <begin position="122"/>
        <end position="140"/>
    </location>
</feature>
<feature type="compositionally biased region" description="Basic and acidic residues" evidence="1">
    <location>
        <begin position="1021"/>
        <end position="1045"/>
    </location>
</feature>
<feature type="compositionally biased region" description="Low complexity" evidence="1">
    <location>
        <begin position="431"/>
        <end position="441"/>
    </location>
</feature>